<evidence type="ECO:0000313" key="2">
    <source>
        <dbReference type="EMBL" id="GFU49826.1"/>
    </source>
</evidence>
<comment type="caution">
    <text evidence="2">The sequence shown here is derived from an EMBL/GenBank/DDBJ whole genome shotgun (WGS) entry which is preliminary data.</text>
</comment>
<feature type="compositionally biased region" description="Basic and acidic residues" evidence="1">
    <location>
        <begin position="29"/>
        <end position="50"/>
    </location>
</feature>
<gene>
    <name evidence="2" type="ORF">NPIL_310631</name>
</gene>
<evidence type="ECO:0000256" key="1">
    <source>
        <dbReference type="SAM" id="MobiDB-lite"/>
    </source>
</evidence>
<accession>A0A8X6QX64</accession>
<sequence>MEKTAEFSGRQQRLRMASGSRSKTGKQQRSKEQAESREQQRRTREGNRHG</sequence>
<dbReference type="EMBL" id="BMAW01087058">
    <property type="protein sequence ID" value="GFU49826.1"/>
    <property type="molecule type" value="Genomic_DNA"/>
</dbReference>
<organism evidence="2 3">
    <name type="scientific">Nephila pilipes</name>
    <name type="common">Giant wood spider</name>
    <name type="synonym">Nephila maculata</name>
    <dbReference type="NCBI Taxonomy" id="299642"/>
    <lineage>
        <taxon>Eukaryota</taxon>
        <taxon>Metazoa</taxon>
        <taxon>Ecdysozoa</taxon>
        <taxon>Arthropoda</taxon>
        <taxon>Chelicerata</taxon>
        <taxon>Arachnida</taxon>
        <taxon>Araneae</taxon>
        <taxon>Araneomorphae</taxon>
        <taxon>Entelegynae</taxon>
        <taxon>Araneoidea</taxon>
        <taxon>Nephilidae</taxon>
        <taxon>Nephila</taxon>
    </lineage>
</organism>
<protein>
    <submittedName>
        <fullName evidence="2">Uncharacterized protein</fullName>
    </submittedName>
</protein>
<feature type="region of interest" description="Disordered" evidence="1">
    <location>
        <begin position="1"/>
        <end position="50"/>
    </location>
</feature>
<keyword evidence="3" id="KW-1185">Reference proteome</keyword>
<proteinExistence type="predicted"/>
<feature type="non-terminal residue" evidence="2">
    <location>
        <position position="50"/>
    </location>
</feature>
<name>A0A8X6QX64_NEPPI</name>
<dbReference type="Proteomes" id="UP000887013">
    <property type="component" value="Unassembled WGS sequence"/>
</dbReference>
<dbReference type="AlphaFoldDB" id="A0A8X6QX64"/>
<reference evidence="2" key="1">
    <citation type="submission" date="2020-08" db="EMBL/GenBank/DDBJ databases">
        <title>Multicomponent nature underlies the extraordinary mechanical properties of spider dragline silk.</title>
        <authorList>
            <person name="Kono N."/>
            <person name="Nakamura H."/>
            <person name="Mori M."/>
            <person name="Yoshida Y."/>
            <person name="Ohtoshi R."/>
            <person name="Malay A.D."/>
            <person name="Moran D.A.P."/>
            <person name="Tomita M."/>
            <person name="Numata K."/>
            <person name="Arakawa K."/>
        </authorList>
    </citation>
    <scope>NUCLEOTIDE SEQUENCE</scope>
</reference>
<evidence type="ECO:0000313" key="3">
    <source>
        <dbReference type="Proteomes" id="UP000887013"/>
    </source>
</evidence>